<comment type="caution">
    <text evidence="5">The sequence shown here is derived from an EMBL/GenBank/DDBJ whole genome shotgun (WGS) entry which is preliminary data.</text>
</comment>
<dbReference type="PANTHER" id="PTHR10513">
    <property type="entry name" value="DEOXYNUCLEOSIDE KINASE"/>
    <property type="match status" value="1"/>
</dbReference>
<name>A0A532V2I8_UNCT6</name>
<evidence type="ECO:0000256" key="3">
    <source>
        <dbReference type="PIRSR" id="PIRSR000705-3"/>
    </source>
</evidence>
<evidence type="ECO:0000313" key="6">
    <source>
        <dbReference type="Proteomes" id="UP000317778"/>
    </source>
</evidence>
<feature type="binding site" evidence="2">
    <location>
        <position position="59"/>
    </location>
    <ligand>
        <name>substrate</name>
    </ligand>
</feature>
<evidence type="ECO:0000259" key="4">
    <source>
        <dbReference type="Pfam" id="PF01712"/>
    </source>
</evidence>
<dbReference type="InterPro" id="IPR050566">
    <property type="entry name" value="Deoxyribonucleoside_kinase"/>
</dbReference>
<evidence type="ECO:0000256" key="2">
    <source>
        <dbReference type="PIRSR" id="PIRSR000705-2"/>
    </source>
</evidence>
<feature type="binding site" evidence="2">
    <location>
        <position position="36"/>
    </location>
    <ligand>
        <name>substrate</name>
    </ligand>
</feature>
<evidence type="ECO:0000313" key="5">
    <source>
        <dbReference type="EMBL" id="TKJ41349.1"/>
    </source>
</evidence>
<keyword evidence="5" id="KW-0808">Transferase</keyword>
<dbReference type="InterPro" id="IPR002624">
    <property type="entry name" value="DCK/DGK"/>
</dbReference>
<sequence length="211" mass="24189">MAVRKNLVCVEGVIGVGKTTLALKLAQEWGAVTLLEEALENPYLERFYEDPETFAFPAQLHFLSSRFKELSKLKQTSLFERVAVADYTFQKDWVFASINLSDSDFKVYEKMYAEMLPQVPLPDLVILLQARVESLMRRIARRSRSMERGIAREYIESLAEAYNGFFLTYYQGPLLVVNTDNLDLDQNQAHFQRLLSEIDATGQGRRFLGSA</sequence>
<feature type="binding site" evidence="3">
    <location>
        <begin position="12"/>
        <end position="20"/>
    </location>
    <ligand>
        <name>ATP</name>
        <dbReference type="ChEBI" id="CHEBI:30616"/>
    </ligand>
</feature>
<dbReference type="GO" id="GO:0005524">
    <property type="term" value="F:ATP binding"/>
    <property type="evidence" value="ECO:0007669"/>
    <property type="project" value="UniProtKB-KW"/>
</dbReference>
<feature type="binding site" evidence="2">
    <location>
        <position position="48"/>
    </location>
    <ligand>
        <name>substrate</name>
    </ligand>
</feature>
<dbReference type="Pfam" id="PF01712">
    <property type="entry name" value="dNK"/>
    <property type="match status" value="1"/>
</dbReference>
<dbReference type="PIRSF" id="PIRSF000705">
    <property type="entry name" value="DNK"/>
    <property type="match status" value="1"/>
</dbReference>
<keyword evidence="3" id="KW-0067">ATP-binding</keyword>
<feature type="active site" description="Proton acceptor" evidence="1">
    <location>
        <position position="80"/>
    </location>
</feature>
<evidence type="ECO:0000256" key="1">
    <source>
        <dbReference type="PIRSR" id="PIRSR000705-1"/>
    </source>
</evidence>
<dbReference type="SUPFAM" id="SSF52540">
    <property type="entry name" value="P-loop containing nucleoside triphosphate hydrolases"/>
    <property type="match status" value="1"/>
</dbReference>
<organism evidence="5 6">
    <name type="scientific">candidate division TA06 bacterium B3_TA06</name>
    <dbReference type="NCBI Taxonomy" id="2012487"/>
    <lineage>
        <taxon>Bacteria</taxon>
        <taxon>Bacteria division TA06</taxon>
    </lineage>
</organism>
<dbReference type="InterPro" id="IPR027417">
    <property type="entry name" value="P-loop_NTPase"/>
</dbReference>
<reference evidence="5 6" key="1">
    <citation type="submission" date="2017-06" db="EMBL/GenBank/DDBJ databases">
        <title>Novel microbial phyla capable of carbon fixation and sulfur reduction in deep-sea sediments.</title>
        <authorList>
            <person name="Huang J."/>
            <person name="Baker B."/>
            <person name="Wang Y."/>
        </authorList>
    </citation>
    <scope>NUCLEOTIDE SEQUENCE [LARGE SCALE GENOMIC DNA]</scope>
    <source>
        <strain evidence="5">B3_TA06</strain>
    </source>
</reference>
<proteinExistence type="predicted"/>
<dbReference type="GO" id="GO:0005737">
    <property type="term" value="C:cytoplasm"/>
    <property type="evidence" value="ECO:0007669"/>
    <property type="project" value="TreeGrafter"/>
</dbReference>
<feature type="binding site" evidence="3">
    <location>
        <begin position="138"/>
        <end position="142"/>
    </location>
    <ligand>
        <name>ATP</name>
        <dbReference type="ChEBI" id="CHEBI:30616"/>
    </ligand>
</feature>
<dbReference type="InterPro" id="IPR031314">
    <property type="entry name" value="DNK_dom"/>
</dbReference>
<gene>
    <name evidence="5" type="ORF">CEE36_08520</name>
</gene>
<accession>A0A532V2I8</accession>
<dbReference type="CDD" id="cd01673">
    <property type="entry name" value="dNK"/>
    <property type="match status" value="1"/>
</dbReference>
<feature type="binding site" evidence="2">
    <location>
        <position position="86"/>
    </location>
    <ligand>
        <name>substrate</name>
    </ligand>
</feature>
<dbReference type="GO" id="GO:0019136">
    <property type="term" value="F:deoxynucleoside kinase activity"/>
    <property type="evidence" value="ECO:0007669"/>
    <property type="project" value="InterPro"/>
</dbReference>
<dbReference type="Gene3D" id="3.40.50.300">
    <property type="entry name" value="P-loop containing nucleotide triphosphate hydrolases"/>
    <property type="match status" value="1"/>
</dbReference>
<dbReference type="Proteomes" id="UP000317778">
    <property type="component" value="Unassembled WGS sequence"/>
</dbReference>
<dbReference type="AlphaFoldDB" id="A0A532V2I8"/>
<protein>
    <submittedName>
        <fullName evidence="5">Deoxynucleoside kinase</fullName>
    </submittedName>
</protein>
<dbReference type="EMBL" id="NJBO01000014">
    <property type="protein sequence ID" value="TKJ41349.1"/>
    <property type="molecule type" value="Genomic_DNA"/>
</dbReference>
<dbReference type="PANTHER" id="PTHR10513:SF46">
    <property type="entry name" value="DEOXYGUANOSINE KINASE"/>
    <property type="match status" value="1"/>
</dbReference>
<feature type="domain" description="Deoxynucleoside kinase" evidence="4">
    <location>
        <begin position="8"/>
        <end position="199"/>
    </location>
</feature>
<keyword evidence="5" id="KW-0418">Kinase</keyword>
<feature type="binding site" evidence="2">
    <location>
        <position position="81"/>
    </location>
    <ligand>
        <name>substrate</name>
    </ligand>
</feature>
<feature type="binding site" evidence="2">
    <location>
        <position position="147"/>
    </location>
    <ligand>
        <name>substrate</name>
    </ligand>
</feature>
<keyword evidence="3" id="KW-0547">Nucleotide-binding</keyword>